<feature type="transmembrane region" description="Helical" evidence="6">
    <location>
        <begin position="441"/>
        <end position="462"/>
    </location>
</feature>
<sequence length="808" mass="91995">MFKNYLKIAWRNIAKDKFFAFIKIAGFALGIAACILISLYIKDELSYDKHYENKDRIFRVYSSLHVDGKLEQWSDYPAPFATALMSDFPEIEKAGRYLNSELFGTGSKELRVEGQTQNVFESGFIYADQELLEIFEIPFSKGKKEEALTSPGTIVISEEKANTYFPNGDAIGQTLILGNDTKKPYKITGVMKKTNQKSHFDFDFLMTTKGRDFYPGEDTNWRAQNYYTYIKLNEQADPKEVEIKLQDIIKKYFIPDAKNRGDQSMIPYLKEIKFHLQPVPNIHLYSNDIQDRMQHGDIRFVWLFAAIAGFILFLACINFINLSTAKSANRAKEVGLRKTIGAFKTSLIYQFLIESTVFSLISFGLGILLATVLLPTFNTIASKDLSIPWTDWWFIPTLLTSSLIIGVISGLYPAFYLSAFRPSSVLKGQLSIGSKSKKLRSGLVIFQFTTSIVLIISTLIIYQQMDFILTKKLGYNKEQVIIIKGTASLENQTEAFKESLENISDIQSVSISDYLPVHGSKRNMNSFWRKGKFRQERAVGGQIWRVDKGYVETLGLTIKEGRNFSERMATDSAEAAIINEKMAKELGFAKPVGEYLTNGELKKIIAVVEDFHFDDLKKDIQPLVLTMGNSPGMITARLQTNDFEKSVGKIQSIWDMFIPNQSFRYTFLDQDFAKMHAEVNRTGKIFNSFAVFAIFVACLGLFALSAFMVEQRKKEISIRLVLGAPFKSIYKLLTLDFMRLIVIAVLIAIPIGWFMMNRWLEDFAYRTQISWEVFLLSGFIAFVVALFTISYQSIKAAIIKPLNSLKTE</sequence>
<dbReference type="Proteomes" id="UP000315540">
    <property type="component" value="Unassembled WGS sequence"/>
</dbReference>
<feature type="transmembrane region" description="Helical" evidence="6">
    <location>
        <begin position="300"/>
        <end position="322"/>
    </location>
</feature>
<organism evidence="9 10">
    <name type="scientific">Aquimarina algicola</name>
    <dbReference type="NCBI Taxonomy" id="2589995"/>
    <lineage>
        <taxon>Bacteria</taxon>
        <taxon>Pseudomonadati</taxon>
        <taxon>Bacteroidota</taxon>
        <taxon>Flavobacteriia</taxon>
        <taxon>Flavobacteriales</taxon>
        <taxon>Flavobacteriaceae</taxon>
        <taxon>Aquimarina</taxon>
    </lineage>
</organism>
<dbReference type="GO" id="GO:0005886">
    <property type="term" value="C:plasma membrane"/>
    <property type="evidence" value="ECO:0007669"/>
    <property type="project" value="UniProtKB-SubCell"/>
</dbReference>
<evidence type="ECO:0000313" key="10">
    <source>
        <dbReference type="Proteomes" id="UP000315540"/>
    </source>
</evidence>
<keyword evidence="4 6" id="KW-1133">Transmembrane helix</keyword>
<feature type="domain" description="MacB-like periplasmic core" evidence="8">
    <location>
        <begin position="22"/>
        <end position="247"/>
    </location>
</feature>
<feature type="domain" description="ABC3 transporter permease C-terminal" evidence="7">
    <location>
        <begin position="306"/>
        <end position="418"/>
    </location>
</feature>
<reference evidence="9 10" key="1">
    <citation type="submission" date="2019-06" db="EMBL/GenBank/DDBJ databases">
        <authorList>
            <person name="Meng X."/>
        </authorList>
    </citation>
    <scope>NUCLEOTIDE SEQUENCE [LARGE SCALE GENOMIC DNA]</scope>
    <source>
        <strain evidence="9 10">M625</strain>
    </source>
</reference>
<evidence type="ECO:0000259" key="8">
    <source>
        <dbReference type="Pfam" id="PF12704"/>
    </source>
</evidence>
<dbReference type="PANTHER" id="PTHR30572">
    <property type="entry name" value="MEMBRANE COMPONENT OF TRANSPORTER-RELATED"/>
    <property type="match status" value="1"/>
</dbReference>
<dbReference type="InterPro" id="IPR050250">
    <property type="entry name" value="Macrolide_Exporter_MacB"/>
</dbReference>
<feature type="domain" description="ABC3 transporter permease C-terminal" evidence="7">
    <location>
        <begin position="688"/>
        <end position="799"/>
    </location>
</feature>
<dbReference type="InterPro" id="IPR003838">
    <property type="entry name" value="ABC3_permease_C"/>
</dbReference>
<gene>
    <name evidence="9" type="ORF">FHK87_10615</name>
</gene>
<evidence type="ECO:0000256" key="2">
    <source>
        <dbReference type="ARBA" id="ARBA00022475"/>
    </source>
</evidence>
<dbReference type="PANTHER" id="PTHR30572:SF18">
    <property type="entry name" value="ABC-TYPE MACROLIDE FAMILY EXPORT SYSTEM PERMEASE COMPONENT 2"/>
    <property type="match status" value="1"/>
</dbReference>
<evidence type="ECO:0000256" key="5">
    <source>
        <dbReference type="ARBA" id="ARBA00023136"/>
    </source>
</evidence>
<feature type="transmembrane region" description="Helical" evidence="6">
    <location>
        <begin position="393"/>
        <end position="420"/>
    </location>
</feature>
<keyword evidence="10" id="KW-1185">Reference proteome</keyword>
<comment type="caution">
    <text evidence="9">The sequence shown here is derived from an EMBL/GenBank/DDBJ whole genome shotgun (WGS) entry which is preliminary data.</text>
</comment>
<feature type="transmembrane region" description="Helical" evidence="6">
    <location>
        <begin position="768"/>
        <end position="791"/>
    </location>
</feature>
<keyword evidence="5 6" id="KW-0472">Membrane</keyword>
<evidence type="ECO:0000256" key="6">
    <source>
        <dbReference type="SAM" id="Phobius"/>
    </source>
</evidence>
<evidence type="ECO:0000256" key="1">
    <source>
        <dbReference type="ARBA" id="ARBA00004651"/>
    </source>
</evidence>
<dbReference type="Pfam" id="PF02687">
    <property type="entry name" value="FtsX"/>
    <property type="match status" value="2"/>
</dbReference>
<dbReference type="Pfam" id="PF12704">
    <property type="entry name" value="MacB_PCD"/>
    <property type="match status" value="2"/>
</dbReference>
<feature type="transmembrane region" description="Helical" evidence="6">
    <location>
        <begin position="20"/>
        <end position="41"/>
    </location>
</feature>
<keyword evidence="2" id="KW-1003">Cell membrane</keyword>
<evidence type="ECO:0000259" key="7">
    <source>
        <dbReference type="Pfam" id="PF02687"/>
    </source>
</evidence>
<dbReference type="EMBL" id="VFWZ01000002">
    <property type="protein sequence ID" value="TPN88015.1"/>
    <property type="molecule type" value="Genomic_DNA"/>
</dbReference>
<feature type="transmembrane region" description="Helical" evidence="6">
    <location>
        <begin position="689"/>
        <end position="709"/>
    </location>
</feature>
<feature type="domain" description="MacB-like periplasmic core" evidence="8">
    <location>
        <begin position="478"/>
        <end position="611"/>
    </location>
</feature>
<dbReference type="AlphaFoldDB" id="A0A504JHX9"/>
<name>A0A504JHX9_9FLAO</name>
<protein>
    <submittedName>
        <fullName evidence="9">FtsX-like permease family protein</fullName>
    </submittedName>
</protein>
<feature type="transmembrane region" description="Helical" evidence="6">
    <location>
        <begin position="737"/>
        <end position="756"/>
    </location>
</feature>
<comment type="subcellular location">
    <subcellularLocation>
        <location evidence="1">Cell membrane</location>
        <topology evidence="1">Multi-pass membrane protein</topology>
    </subcellularLocation>
</comment>
<dbReference type="OrthoDB" id="8740261at2"/>
<dbReference type="RefSeq" id="WP_140592654.1">
    <property type="nucleotide sequence ID" value="NZ_VFWZ01000002.1"/>
</dbReference>
<dbReference type="GO" id="GO:0022857">
    <property type="term" value="F:transmembrane transporter activity"/>
    <property type="evidence" value="ECO:0007669"/>
    <property type="project" value="TreeGrafter"/>
</dbReference>
<evidence type="ECO:0000256" key="3">
    <source>
        <dbReference type="ARBA" id="ARBA00022692"/>
    </source>
</evidence>
<keyword evidence="3 6" id="KW-0812">Transmembrane</keyword>
<dbReference type="PROSITE" id="PS51257">
    <property type="entry name" value="PROKAR_LIPOPROTEIN"/>
    <property type="match status" value="1"/>
</dbReference>
<dbReference type="InterPro" id="IPR025857">
    <property type="entry name" value="MacB_PCD"/>
</dbReference>
<accession>A0A504JHX9</accession>
<proteinExistence type="predicted"/>
<evidence type="ECO:0000313" key="9">
    <source>
        <dbReference type="EMBL" id="TPN88015.1"/>
    </source>
</evidence>
<evidence type="ECO:0000256" key="4">
    <source>
        <dbReference type="ARBA" id="ARBA00022989"/>
    </source>
</evidence>
<feature type="transmembrane region" description="Helical" evidence="6">
    <location>
        <begin position="347"/>
        <end position="373"/>
    </location>
</feature>